<accession>A0A5F5PNX9</accession>
<dbReference type="GeneTree" id="ENSGT00940000163595"/>
<dbReference type="Proteomes" id="UP000002281">
    <property type="component" value="Chromosome 4"/>
</dbReference>
<dbReference type="InterPro" id="IPR050413">
    <property type="entry name" value="TCR_beta_variable"/>
</dbReference>
<dbReference type="GO" id="GO:0005886">
    <property type="term" value="C:plasma membrane"/>
    <property type="evidence" value="ECO:0000318"/>
    <property type="project" value="GO_Central"/>
</dbReference>
<evidence type="ECO:0000313" key="5">
    <source>
        <dbReference type="Proteomes" id="UP000002281"/>
    </source>
</evidence>
<dbReference type="InterPro" id="IPR036179">
    <property type="entry name" value="Ig-like_dom_sf"/>
</dbReference>
<feature type="domain" description="Ig-like" evidence="3">
    <location>
        <begin position="1"/>
        <end position="87"/>
    </location>
</feature>
<organism evidence="4 5">
    <name type="scientific">Equus caballus</name>
    <name type="common">Horse</name>
    <dbReference type="NCBI Taxonomy" id="9796"/>
    <lineage>
        <taxon>Eukaryota</taxon>
        <taxon>Metazoa</taxon>
        <taxon>Chordata</taxon>
        <taxon>Craniata</taxon>
        <taxon>Vertebrata</taxon>
        <taxon>Euteleostomi</taxon>
        <taxon>Mammalia</taxon>
        <taxon>Eutheria</taxon>
        <taxon>Laurasiatheria</taxon>
        <taxon>Perissodactyla</taxon>
        <taxon>Equidae</taxon>
        <taxon>Equus</taxon>
    </lineage>
</organism>
<evidence type="ECO:0000256" key="1">
    <source>
        <dbReference type="ARBA" id="ARBA00022729"/>
    </source>
</evidence>
<dbReference type="InterPro" id="IPR013106">
    <property type="entry name" value="Ig_V-set"/>
</dbReference>
<reference evidence="4 5" key="1">
    <citation type="journal article" date="2009" name="Science">
        <title>Genome sequence, comparative analysis, and population genetics of the domestic horse.</title>
        <authorList>
            <consortium name="Broad Institute Genome Sequencing Platform"/>
            <consortium name="Broad Institute Whole Genome Assembly Team"/>
            <person name="Wade C.M."/>
            <person name="Giulotto E."/>
            <person name="Sigurdsson S."/>
            <person name="Zoli M."/>
            <person name="Gnerre S."/>
            <person name="Imsland F."/>
            <person name="Lear T.L."/>
            <person name="Adelson D.L."/>
            <person name="Bailey E."/>
            <person name="Bellone R.R."/>
            <person name="Bloecker H."/>
            <person name="Distl O."/>
            <person name="Edgar R.C."/>
            <person name="Garber M."/>
            <person name="Leeb T."/>
            <person name="Mauceli E."/>
            <person name="MacLeod J.N."/>
            <person name="Penedo M.C.T."/>
            <person name="Raison J.M."/>
            <person name="Sharpe T."/>
            <person name="Vogel J."/>
            <person name="Andersson L."/>
            <person name="Antczak D.F."/>
            <person name="Biagi T."/>
            <person name="Binns M.M."/>
            <person name="Chowdhary B.P."/>
            <person name="Coleman S.J."/>
            <person name="Della Valle G."/>
            <person name="Fryc S."/>
            <person name="Guerin G."/>
            <person name="Hasegawa T."/>
            <person name="Hill E.W."/>
            <person name="Jurka J."/>
            <person name="Kiialainen A."/>
            <person name="Lindgren G."/>
            <person name="Liu J."/>
            <person name="Magnani E."/>
            <person name="Mickelson J.R."/>
            <person name="Murray J."/>
            <person name="Nergadze S.G."/>
            <person name="Onofrio R."/>
            <person name="Pedroni S."/>
            <person name="Piras M.F."/>
            <person name="Raudsepp T."/>
            <person name="Rocchi M."/>
            <person name="Roeed K.H."/>
            <person name="Ryder O.A."/>
            <person name="Searle S."/>
            <person name="Skow L."/>
            <person name="Swinburne J.E."/>
            <person name="Syvaenen A.C."/>
            <person name="Tozaki T."/>
            <person name="Valberg S.J."/>
            <person name="Vaudin M."/>
            <person name="White J.R."/>
            <person name="Zody M.C."/>
            <person name="Lander E.S."/>
            <person name="Lindblad-Toh K."/>
        </authorList>
    </citation>
    <scope>NUCLEOTIDE SEQUENCE [LARGE SCALE GENOMIC DNA]</scope>
    <source>
        <strain evidence="4 5">Thoroughbred</strain>
    </source>
</reference>
<proteinExistence type="predicted"/>
<keyword evidence="5" id="KW-1185">Reference proteome</keyword>
<dbReference type="InterPro" id="IPR007110">
    <property type="entry name" value="Ig-like_dom"/>
</dbReference>
<name>A0A5F5PNX9_HORSE</name>
<dbReference type="GO" id="GO:0007166">
    <property type="term" value="P:cell surface receptor signaling pathway"/>
    <property type="evidence" value="ECO:0000318"/>
    <property type="project" value="GO_Central"/>
</dbReference>
<dbReference type="Gene3D" id="2.60.40.10">
    <property type="entry name" value="Immunoglobulins"/>
    <property type="match status" value="1"/>
</dbReference>
<reference evidence="4" key="2">
    <citation type="submission" date="2025-08" db="UniProtKB">
        <authorList>
            <consortium name="Ensembl"/>
        </authorList>
    </citation>
    <scope>IDENTIFICATION</scope>
    <source>
        <strain evidence="4">Thoroughbred</strain>
    </source>
</reference>
<dbReference type="InterPro" id="IPR013783">
    <property type="entry name" value="Ig-like_fold"/>
</dbReference>
<evidence type="ECO:0000259" key="3">
    <source>
        <dbReference type="PROSITE" id="PS50835"/>
    </source>
</evidence>
<dbReference type="Ensembl" id="ENSECAT00000074826.2">
    <property type="protein sequence ID" value="ENSECAP00000049971.2"/>
    <property type="gene ID" value="ENSECAG00000037403.2"/>
</dbReference>
<dbReference type="PANTHER" id="PTHR23268">
    <property type="entry name" value="T-CELL RECEPTOR BETA CHAIN"/>
    <property type="match status" value="1"/>
</dbReference>
<keyword evidence="2" id="KW-0391">Immunity</keyword>
<keyword evidence="1" id="KW-0732">Signal</keyword>
<reference evidence="4" key="3">
    <citation type="submission" date="2025-09" db="UniProtKB">
        <authorList>
            <consortium name="Ensembl"/>
        </authorList>
    </citation>
    <scope>IDENTIFICATION</scope>
    <source>
        <strain evidence="4">Thoroughbred</strain>
    </source>
</reference>
<dbReference type="PANTHER" id="PTHR23268:SF42">
    <property type="entry name" value="T CELL RECEPTOR BETA VARIABLE 10-1-RELATED"/>
    <property type="match status" value="1"/>
</dbReference>
<sequence>MILECSQNMSHLSMFWYQQDPGEGPRLIHYSTDVRSTTRGNVPEGYSVFRNKKENFPLTLESASTNQTSLYPCASSEYTVLHSQLLSA</sequence>
<dbReference type="AlphaFoldDB" id="A0A5F5PNX9"/>
<dbReference type="Pfam" id="PF07686">
    <property type="entry name" value="V-set"/>
    <property type="match status" value="1"/>
</dbReference>
<evidence type="ECO:0000313" key="4">
    <source>
        <dbReference type="Ensembl" id="ENSECAP00000049971.2"/>
    </source>
</evidence>
<evidence type="ECO:0000256" key="2">
    <source>
        <dbReference type="ARBA" id="ARBA00022859"/>
    </source>
</evidence>
<dbReference type="Bgee" id="ENSECAG00000035675">
    <property type="expression patterns" value="Expressed in leukocyte and 14 other cell types or tissues"/>
</dbReference>
<dbReference type="GO" id="GO:0002376">
    <property type="term" value="P:immune system process"/>
    <property type="evidence" value="ECO:0007669"/>
    <property type="project" value="UniProtKB-KW"/>
</dbReference>
<protein>
    <recommendedName>
        <fullName evidence="3">Ig-like domain-containing protein</fullName>
    </recommendedName>
</protein>
<dbReference type="PROSITE" id="PS50835">
    <property type="entry name" value="IG_LIKE"/>
    <property type="match status" value="1"/>
</dbReference>
<dbReference type="SUPFAM" id="SSF48726">
    <property type="entry name" value="Immunoglobulin"/>
    <property type="match status" value="1"/>
</dbReference>